<keyword evidence="10" id="KW-0805">Transcription regulation</keyword>
<dbReference type="PANTHER" id="PTHR12916:SF4">
    <property type="entry name" value="UNINFLATABLE, ISOFORM C"/>
    <property type="match status" value="1"/>
</dbReference>
<evidence type="ECO:0000256" key="18">
    <source>
        <dbReference type="PROSITE-ProRule" id="PRU00076"/>
    </source>
</evidence>
<evidence type="ECO:0000256" key="2">
    <source>
        <dbReference type="ARBA" id="ARBA00004251"/>
    </source>
</evidence>
<evidence type="ECO:0000313" key="22">
    <source>
        <dbReference type="Proteomes" id="UP001608902"/>
    </source>
</evidence>
<keyword evidence="5" id="KW-0732">Signal</keyword>
<evidence type="ECO:0000256" key="7">
    <source>
        <dbReference type="ARBA" id="ARBA00022782"/>
    </source>
</evidence>
<evidence type="ECO:0000256" key="10">
    <source>
        <dbReference type="ARBA" id="ARBA00023015"/>
    </source>
</evidence>
<proteinExistence type="predicted"/>
<evidence type="ECO:0000256" key="16">
    <source>
        <dbReference type="ARBA" id="ARBA00023180"/>
    </source>
</evidence>
<evidence type="ECO:0000259" key="19">
    <source>
        <dbReference type="PROSITE" id="PS50026"/>
    </source>
</evidence>
<dbReference type="Gene3D" id="4.10.470.20">
    <property type="match status" value="2"/>
</dbReference>
<evidence type="ECO:0000313" key="21">
    <source>
        <dbReference type="EMBL" id="MFH4983885.1"/>
    </source>
</evidence>
<dbReference type="SMART" id="SM00179">
    <property type="entry name" value="EGF_CA"/>
    <property type="match status" value="3"/>
</dbReference>
<keyword evidence="14" id="KW-0010">Activator</keyword>
<keyword evidence="22" id="KW-1185">Reference proteome</keyword>
<evidence type="ECO:0000256" key="4">
    <source>
        <dbReference type="ARBA" id="ARBA00022692"/>
    </source>
</evidence>
<evidence type="ECO:0000256" key="6">
    <source>
        <dbReference type="ARBA" id="ARBA00022737"/>
    </source>
</evidence>
<accession>A0ABD6EV95</accession>
<dbReference type="Pfam" id="PF12661">
    <property type="entry name" value="hEGF"/>
    <property type="match status" value="1"/>
</dbReference>
<dbReference type="AlphaFoldDB" id="A0ABD6EV95"/>
<feature type="disulfide bond" evidence="18">
    <location>
        <begin position="37"/>
        <end position="46"/>
    </location>
</feature>
<dbReference type="PROSITE" id="PS50026">
    <property type="entry name" value="EGF_3"/>
    <property type="match status" value="3"/>
</dbReference>
<evidence type="ECO:0000256" key="9">
    <source>
        <dbReference type="ARBA" id="ARBA00022989"/>
    </source>
</evidence>
<keyword evidence="4" id="KW-0812">Transmembrane</keyword>
<keyword evidence="6" id="KW-0677">Repeat</keyword>
<feature type="disulfide bond" evidence="18">
    <location>
        <begin position="113"/>
        <end position="122"/>
    </location>
</feature>
<dbReference type="Proteomes" id="UP001608902">
    <property type="component" value="Unassembled WGS sequence"/>
</dbReference>
<dbReference type="InterPro" id="IPR000742">
    <property type="entry name" value="EGF"/>
</dbReference>
<dbReference type="PROSITE" id="PS00022">
    <property type="entry name" value="EGF_1"/>
    <property type="match status" value="3"/>
</dbReference>
<dbReference type="Pfam" id="PF00008">
    <property type="entry name" value="EGF"/>
    <property type="match status" value="2"/>
</dbReference>
<reference evidence="21 22" key="1">
    <citation type="submission" date="2024-08" db="EMBL/GenBank/DDBJ databases">
        <title>Gnathostoma spinigerum genome.</title>
        <authorList>
            <person name="Gonzalez-Bertolin B."/>
            <person name="Monzon S."/>
            <person name="Zaballos A."/>
            <person name="Jimenez P."/>
            <person name="Dekumyoy P."/>
            <person name="Varona S."/>
            <person name="Cuesta I."/>
            <person name="Sumanam S."/>
            <person name="Adisakwattana P."/>
            <person name="Gasser R.B."/>
            <person name="Hernandez-Gonzalez A."/>
            <person name="Young N.D."/>
            <person name="Perteguer M.J."/>
        </authorList>
    </citation>
    <scope>NUCLEOTIDE SEQUENCE [LARGE SCALE GENOMIC DNA]</scope>
    <source>
        <strain evidence="21">AL3</strain>
        <tissue evidence="21">Liver</tissue>
    </source>
</reference>
<keyword evidence="12" id="KW-0472">Membrane</keyword>
<dbReference type="PANTHER" id="PTHR12916">
    <property type="entry name" value="CYTOCHROME C OXIDASE POLYPEPTIDE VIC-2"/>
    <property type="match status" value="1"/>
</dbReference>
<evidence type="ECO:0000259" key="20">
    <source>
        <dbReference type="PROSITE" id="PS50258"/>
    </source>
</evidence>
<feature type="non-terminal residue" evidence="21">
    <location>
        <position position="276"/>
    </location>
</feature>
<sequence>MVTVDILCEVDRESCDAHPCLTGGICRETVDDFTCNCPMGYGGKRCETYISECASSPCENGAQCIDRIGLFECVCRPGFTGIRCHINDDDCQPGLCLNGGTCLDGVNSYKCRCTSGFTGSNCQNSIDVEHFNRTDITEAELCLRHKWTKKSGNGICDSVCNYYICGYDGGDSSAGTNPFEKCQSSSYCAHVFRDGKCDPAFNNEECLFDGFDYDKSEERCSMKEFGVKNYNNGRCDEQCNVVGCGWDGDDCVVKKNNNLLSGEVIMILLISPAEFL</sequence>
<dbReference type="PRINTS" id="PR01452">
    <property type="entry name" value="LNOTCHREPEAT"/>
</dbReference>
<comment type="caution">
    <text evidence="18">Lacks conserved residue(s) required for the propagation of feature annotation.</text>
</comment>
<dbReference type="FunFam" id="2.10.25.10:FF:000123">
    <property type="entry name" value="Crumbs homolog 1 (Drosophila)"/>
    <property type="match status" value="1"/>
</dbReference>
<dbReference type="PROSITE" id="PS00010">
    <property type="entry name" value="ASX_HYDROXYL"/>
    <property type="match status" value="2"/>
</dbReference>
<dbReference type="PROSITE" id="PS01187">
    <property type="entry name" value="EGF_CA"/>
    <property type="match status" value="1"/>
</dbReference>
<keyword evidence="16" id="KW-0325">Glycoprotein</keyword>
<feature type="disulfide bond" evidence="18">
    <location>
        <begin position="75"/>
        <end position="84"/>
    </location>
</feature>
<evidence type="ECO:0000256" key="11">
    <source>
        <dbReference type="ARBA" id="ARBA00023043"/>
    </source>
</evidence>
<keyword evidence="8" id="KW-0914">Notch signaling pathway</keyword>
<keyword evidence="9" id="KW-1133">Transmembrane helix</keyword>
<dbReference type="GO" id="GO:0005634">
    <property type="term" value="C:nucleus"/>
    <property type="evidence" value="ECO:0007669"/>
    <property type="project" value="UniProtKB-SubCell"/>
</dbReference>
<feature type="domain" description="EGF-like" evidence="19">
    <location>
        <begin position="11"/>
        <end position="47"/>
    </location>
</feature>
<dbReference type="GO" id="GO:0007219">
    <property type="term" value="P:Notch signaling pathway"/>
    <property type="evidence" value="ECO:0007669"/>
    <property type="project" value="UniProtKB-KW"/>
</dbReference>
<keyword evidence="7" id="KW-0221">Differentiation</keyword>
<dbReference type="Pfam" id="PF00066">
    <property type="entry name" value="Notch"/>
    <property type="match status" value="3"/>
</dbReference>
<feature type="domain" description="EGF-like" evidence="19">
    <location>
        <begin position="49"/>
        <end position="85"/>
    </location>
</feature>
<feature type="domain" description="LNR" evidence="20">
    <location>
        <begin position="182"/>
        <end position="220"/>
    </location>
</feature>
<keyword evidence="13 18" id="KW-1015">Disulfide bond</keyword>
<dbReference type="SMART" id="SM00181">
    <property type="entry name" value="EGF"/>
    <property type="match status" value="3"/>
</dbReference>
<evidence type="ECO:0000256" key="5">
    <source>
        <dbReference type="ARBA" id="ARBA00022729"/>
    </source>
</evidence>
<dbReference type="GO" id="GO:0042063">
    <property type="term" value="P:gliogenesis"/>
    <property type="evidence" value="ECO:0007669"/>
    <property type="project" value="UniProtKB-ARBA"/>
</dbReference>
<feature type="domain" description="EGF-like" evidence="19">
    <location>
        <begin position="87"/>
        <end position="123"/>
    </location>
</feature>
<evidence type="ECO:0000256" key="8">
    <source>
        <dbReference type="ARBA" id="ARBA00022976"/>
    </source>
</evidence>
<gene>
    <name evidence="21" type="ORF">AB6A40_010594</name>
</gene>
<dbReference type="GO" id="GO:0005886">
    <property type="term" value="C:plasma membrane"/>
    <property type="evidence" value="ECO:0007669"/>
    <property type="project" value="UniProtKB-SubCell"/>
</dbReference>
<dbReference type="InterPro" id="IPR000152">
    <property type="entry name" value="EGF-type_Asp/Asn_hydroxyl_site"/>
</dbReference>
<dbReference type="InterPro" id="IPR000800">
    <property type="entry name" value="Notch_dom"/>
</dbReference>
<name>A0ABD6EV95_9BILA</name>
<dbReference type="Gene3D" id="2.10.25.10">
    <property type="entry name" value="Laminin"/>
    <property type="match status" value="3"/>
</dbReference>
<evidence type="ECO:0008006" key="23">
    <source>
        <dbReference type="Google" id="ProtNLM"/>
    </source>
</evidence>
<dbReference type="GO" id="GO:0000902">
    <property type="term" value="P:cell morphogenesis"/>
    <property type="evidence" value="ECO:0007669"/>
    <property type="project" value="UniProtKB-ARBA"/>
</dbReference>
<evidence type="ECO:0000256" key="17">
    <source>
        <dbReference type="ARBA" id="ARBA00023242"/>
    </source>
</evidence>
<dbReference type="PRINTS" id="PR00010">
    <property type="entry name" value="EGFBLOOD"/>
</dbReference>
<dbReference type="InterPro" id="IPR001881">
    <property type="entry name" value="EGF-like_Ca-bd_dom"/>
</dbReference>
<protein>
    <recommendedName>
        <fullName evidence="23">Notch</fullName>
    </recommendedName>
</protein>
<evidence type="ECO:0000256" key="3">
    <source>
        <dbReference type="ARBA" id="ARBA00022536"/>
    </source>
</evidence>
<dbReference type="InterPro" id="IPR013032">
    <property type="entry name" value="EGF-like_CS"/>
</dbReference>
<dbReference type="InterPro" id="IPR035993">
    <property type="entry name" value="Notch-like_dom_sf"/>
</dbReference>
<dbReference type="FunFam" id="2.10.25.10:FF:000230">
    <property type="entry name" value="Delta-like protein"/>
    <property type="match status" value="1"/>
</dbReference>
<dbReference type="SUPFAM" id="SSF90193">
    <property type="entry name" value="Notch domain"/>
    <property type="match status" value="3"/>
</dbReference>
<dbReference type="PROSITE" id="PS01186">
    <property type="entry name" value="EGF_2"/>
    <property type="match status" value="3"/>
</dbReference>
<evidence type="ECO:0000256" key="13">
    <source>
        <dbReference type="ARBA" id="ARBA00023157"/>
    </source>
</evidence>
<dbReference type="EMBL" id="JBGFUD010014266">
    <property type="protein sequence ID" value="MFH4983885.1"/>
    <property type="molecule type" value="Genomic_DNA"/>
</dbReference>
<dbReference type="CDD" id="cd00054">
    <property type="entry name" value="EGF_CA"/>
    <property type="match status" value="3"/>
</dbReference>
<comment type="subcellular location">
    <subcellularLocation>
        <location evidence="2">Cell membrane</location>
        <topology evidence="2">Single-pass type I membrane protein</topology>
    </subcellularLocation>
    <subcellularLocation>
        <location evidence="1">Nucleus</location>
    </subcellularLocation>
</comment>
<dbReference type="InterPro" id="IPR018097">
    <property type="entry name" value="EGF_Ca-bd_CS"/>
</dbReference>
<evidence type="ECO:0000256" key="15">
    <source>
        <dbReference type="ARBA" id="ARBA00023163"/>
    </source>
</evidence>
<keyword evidence="17" id="KW-0539">Nucleus</keyword>
<evidence type="ECO:0000256" key="1">
    <source>
        <dbReference type="ARBA" id="ARBA00004123"/>
    </source>
</evidence>
<comment type="caution">
    <text evidence="21">The sequence shown here is derived from an EMBL/GenBank/DDBJ whole genome shotgun (WGS) entry which is preliminary data.</text>
</comment>
<keyword evidence="11" id="KW-0040">ANK repeat</keyword>
<keyword evidence="3 18" id="KW-0245">EGF-like domain</keyword>
<evidence type="ECO:0000256" key="12">
    <source>
        <dbReference type="ARBA" id="ARBA00023136"/>
    </source>
</evidence>
<dbReference type="GO" id="GO:0048666">
    <property type="term" value="P:neuron development"/>
    <property type="evidence" value="ECO:0007669"/>
    <property type="project" value="UniProtKB-ARBA"/>
</dbReference>
<keyword evidence="15" id="KW-0804">Transcription</keyword>
<dbReference type="FunFam" id="2.10.25.10:FF:000122">
    <property type="entry name" value="Protein crumbs homolog 2"/>
    <property type="match status" value="1"/>
</dbReference>
<dbReference type="PROSITE" id="PS50258">
    <property type="entry name" value="LNR"/>
    <property type="match status" value="1"/>
</dbReference>
<dbReference type="SUPFAM" id="SSF57196">
    <property type="entry name" value="EGF/Laminin"/>
    <property type="match status" value="3"/>
</dbReference>
<evidence type="ECO:0000256" key="14">
    <source>
        <dbReference type="ARBA" id="ARBA00023159"/>
    </source>
</evidence>
<organism evidence="21 22">
    <name type="scientific">Gnathostoma spinigerum</name>
    <dbReference type="NCBI Taxonomy" id="75299"/>
    <lineage>
        <taxon>Eukaryota</taxon>
        <taxon>Metazoa</taxon>
        <taxon>Ecdysozoa</taxon>
        <taxon>Nematoda</taxon>
        <taxon>Chromadorea</taxon>
        <taxon>Rhabditida</taxon>
        <taxon>Spirurina</taxon>
        <taxon>Gnathostomatomorpha</taxon>
        <taxon>Gnathostomatoidea</taxon>
        <taxon>Gnathostomatidae</taxon>
        <taxon>Gnathostoma</taxon>
    </lineage>
</organism>
<dbReference type="SMART" id="SM00004">
    <property type="entry name" value="NL"/>
    <property type="match status" value="3"/>
</dbReference>